<evidence type="ECO:0000313" key="4">
    <source>
        <dbReference type="EMBL" id="PVM80970.1"/>
    </source>
</evidence>
<dbReference type="PROSITE" id="PS50110">
    <property type="entry name" value="RESPONSE_REGULATORY"/>
    <property type="match status" value="1"/>
</dbReference>
<proteinExistence type="predicted"/>
<dbReference type="SMART" id="SM00448">
    <property type="entry name" value="REC"/>
    <property type="match status" value="1"/>
</dbReference>
<reference evidence="4 5" key="1">
    <citation type="submission" date="2018-04" db="EMBL/GenBank/DDBJ databases">
        <title>The genome sequence of Caulobacter sp. 736.</title>
        <authorList>
            <person name="Gao J."/>
            <person name="Sun J."/>
        </authorList>
    </citation>
    <scope>NUCLEOTIDE SEQUENCE [LARGE SCALE GENOMIC DNA]</scope>
    <source>
        <strain evidence="4 5">736</strain>
    </source>
</reference>
<dbReference type="PANTHER" id="PTHR44591">
    <property type="entry name" value="STRESS RESPONSE REGULATOR PROTEIN 1"/>
    <property type="match status" value="1"/>
</dbReference>
<feature type="modified residue" description="4-aspartylphosphate" evidence="2">
    <location>
        <position position="86"/>
    </location>
</feature>
<dbReference type="Gene3D" id="3.40.50.2300">
    <property type="match status" value="1"/>
</dbReference>
<gene>
    <name evidence="4" type="ORF">DDF65_13660</name>
</gene>
<sequence length="149" mass="15855">MANTENRLARTESSGCSLVRDDSGLALSAVKRSQGHALIIEDEILIALEVEALLAAQGYSSFDIADSPQEALICALARAPDLITADFRIIGGTGLEAVEAIEAKLGRIPTVFVTGNANQLADARRTIVDKPISPRRLAEACQQALDRRA</sequence>
<dbReference type="EMBL" id="QDKP01000040">
    <property type="protein sequence ID" value="PVM80970.1"/>
    <property type="molecule type" value="Genomic_DNA"/>
</dbReference>
<feature type="domain" description="Response regulatory" evidence="3">
    <location>
        <begin position="36"/>
        <end position="145"/>
    </location>
</feature>
<dbReference type="InterPro" id="IPR011006">
    <property type="entry name" value="CheY-like_superfamily"/>
</dbReference>
<keyword evidence="5" id="KW-1185">Reference proteome</keyword>
<keyword evidence="1 2" id="KW-0597">Phosphoprotein</keyword>
<dbReference type="InterPro" id="IPR050595">
    <property type="entry name" value="Bact_response_regulator"/>
</dbReference>
<dbReference type="GO" id="GO:0000160">
    <property type="term" value="P:phosphorelay signal transduction system"/>
    <property type="evidence" value="ECO:0007669"/>
    <property type="project" value="InterPro"/>
</dbReference>
<name>A0A2T9JDF8_9CAUL</name>
<accession>A0A2T9JDF8</accession>
<evidence type="ECO:0000256" key="1">
    <source>
        <dbReference type="ARBA" id="ARBA00022553"/>
    </source>
</evidence>
<evidence type="ECO:0000313" key="5">
    <source>
        <dbReference type="Proteomes" id="UP000244913"/>
    </source>
</evidence>
<dbReference type="InterPro" id="IPR001789">
    <property type="entry name" value="Sig_transdc_resp-reg_receiver"/>
</dbReference>
<dbReference type="Pfam" id="PF00072">
    <property type="entry name" value="Response_reg"/>
    <property type="match status" value="1"/>
</dbReference>
<dbReference type="AlphaFoldDB" id="A0A2T9JDF8"/>
<organism evidence="4 5">
    <name type="scientific">Caulobacter radicis</name>
    <dbReference type="NCBI Taxonomy" id="2172650"/>
    <lineage>
        <taxon>Bacteria</taxon>
        <taxon>Pseudomonadati</taxon>
        <taxon>Pseudomonadota</taxon>
        <taxon>Alphaproteobacteria</taxon>
        <taxon>Caulobacterales</taxon>
        <taxon>Caulobacteraceae</taxon>
        <taxon>Caulobacter</taxon>
    </lineage>
</organism>
<dbReference type="PANTHER" id="PTHR44591:SF3">
    <property type="entry name" value="RESPONSE REGULATORY DOMAIN-CONTAINING PROTEIN"/>
    <property type="match status" value="1"/>
</dbReference>
<comment type="caution">
    <text evidence="4">The sequence shown here is derived from an EMBL/GenBank/DDBJ whole genome shotgun (WGS) entry which is preliminary data.</text>
</comment>
<dbReference type="SUPFAM" id="SSF52172">
    <property type="entry name" value="CheY-like"/>
    <property type="match status" value="1"/>
</dbReference>
<dbReference type="Proteomes" id="UP000244913">
    <property type="component" value="Unassembled WGS sequence"/>
</dbReference>
<evidence type="ECO:0000259" key="3">
    <source>
        <dbReference type="PROSITE" id="PS50110"/>
    </source>
</evidence>
<evidence type="ECO:0000256" key="2">
    <source>
        <dbReference type="PROSITE-ProRule" id="PRU00169"/>
    </source>
</evidence>
<protein>
    <recommendedName>
        <fullName evidence="3">Response regulatory domain-containing protein</fullName>
    </recommendedName>
</protein>